<dbReference type="EMBL" id="BKAM01000007">
    <property type="protein sequence ID" value="GEP72017.1"/>
    <property type="molecule type" value="Genomic_DNA"/>
</dbReference>
<dbReference type="Proteomes" id="UP000321569">
    <property type="component" value="Unassembled WGS sequence"/>
</dbReference>
<accession>A0A512PLE8</accession>
<proteinExistence type="predicted"/>
<dbReference type="RefSeq" id="WP_056981669.1">
    <property type="nucleotide sequence ID" value="NZ_BKAM01000007.1"/>
</dbReference>
<dbReference type="AlphaFoldDB" id="A0A512PLE8"/>
<evidence type="ECO:0000313" key="2">
    <source>
        <dbReference type="Proteomes" id="UP000321569"/>
    </source>
</evidence>
<name>A0A512PLE8_9LACO</name>
<organism evidence="1 2">
    <name type="scientific">Lentilactobacillus rapi</name>
    <dbReference type="NCBI Taxonomy" id="481723"/>
    <lineage>
        <taxon>Bacteria</taxon>
        <taxon>Bacillati</taxon>
        <taxon>Bacillota</taxon>
        <taxon>Bacilli</taxon>
        <taxon>Lactobacillales</taxon>
        <taxon>Lactobacillaceae</taxon>
        <taxon>Lentilactobacillus</taxon>
    </lineage>
</organism>
<evidence type="ECO:0000313" key="1">
    <source>
        <dbReference type="EMBL" id="GEP72017.1"/>
    </source>
</evidence>
<comment type="caution">
    <text evidence="1">The sequence shown here is derived from an EMBL/GenBank/DDBJ whole genome shotgun (WGS) entry which is preliminary data.</text>
</comment>
<reference evidence="1 2" key="1">
    <citation type="submission" date="2019-07" db="EMBL/GenBank/DDBJ databases">
        <title>Whole genome shotgun sequence of Lactobacillus rapi NBRC 109618.</title>
        <authorList>
            <person name="Hosoyama A."/>
            <person name="Uohara A."/>
            <person name="Ohji S."/>
            <person name="Ichikawa N."/>
        </authorList>
    </citation>
    <scope>NUCLEOTIDE SEQUENCE [LARGE SCALE GENOMIC DNA]</scope>
    <source>
        <strain evidence="1 2">NBRC 109618</strain>
    </source>
</reference>
<sequence>MVNDPKKRILNVNSGVTEIHLNDEDKRFIEEANKNQADYIVGCLALIINHAHGMTNDTGRVPYHFNISKGAHS</sequence>
<gene>
    <name evidence="1" type="ORF">LRA02_08850</name>
</gene>
<protein>
    <submittedName>
        <fullName evidence="1">Uncharacterized protein</fullName>
    </submittedName>
</protein>